<reference evidence="1 2" key="1">
    <citation type="submission" date="2020-08" db="EMBL/GenBank/DDBJ databases">
        <title>A Genomic Blueprint of the Chicken Gut Microbiome.</title>
        <authorList>
            <person name="Gilroy R."/>
            <person name="Ravi A."/>
            <person name="Getino M."/>
            <person name="Pursley I."/>
            <person name="Horton D.L."/>
            <person name="Alikhan N.-F."/>
            <person name="Baker D."/>
            <person name="Gharbi K."/>
            <person name="Hall N."/>
            <person name="Watson M."/>
            <person name="Adriaenssens E.M."/>
            <person name="Foster-Nyarko E."/>
            <person name="Jarju S."/>
            <person name="Secka A."/>
            <person name="Antonio M."/>
            <person name="Oren A."/>
            <person name="Chaudhuri R."/>
            <person name="La Ragione R.M."/>
            <person name="Hildebrand F."/>
            <person name="Pallen M.J."/>
        </authorList>
    </citation>
    <scope>NUCLEOTIDE SEQUENCE [LARGE SCALE GENOMIC DNA]</scope>
    <source>
        <strain evidence="1 2">Sa2YVA2</strain>
    </source>
</reference>
<protein>
    <submittedName>
        <fullName evidence="1">Uncharacterized protein</fullName>
    </submittedName>
</protein>
<sequence>MHKAQLEATMQGIIDSQVVQVEGSILATVKGARVIEYTFEVLVKVYIQKALQPDWGAFAVPGTQTFTLTKTNMNVTTFTIE</sequence>
<organism evidence="1 2">
    <name type="scientific">Sporosarcina quadrami</name>
    <dbReference type="NCBI Taxonomy" id="2762234"/>
    <lineage>
        <taxon>Bacteria</taxon>
        <taxon>Bacillati</taxon>
        <taxon>Bacillota</taxon>
        <taxon>Bacilli</taxon>
        <taxon>Bacillales</taxon>
        <taxon>Caryophanaceae</taxon>
        <taxon>Sporosarcina</taxon>
    </lineage>
</organism>
<gene>
    <name evidence="1" type="ORF">H9649_15460</name>
</gene>
<keyword evidence="2" id="KW-1185">Reference proteome</keyword>
<evidence type="ECO:0000313" key="1">
    <source>
        <dbReference type="EMBL" id="MBD7985968.1"/>
    </source>
</evidence>
<evidence type="ECO:0000313" key="2">
    <source>
        <dbReference type="Proteomes" id="UP000626786"/>
    </source>
</evidence>
<name>A0ABR8UD57_9BACL</name>
<dbReference type="Proteomes" id="UP000626786">
    <property type="component" value="Unassembled WGS sequence"/>
</dbReference>
<comment type="caution">
    <text evidence="1">The sequence shown here is derived from an EMBL/GenBank/DDBJ whole genome shotgun (WGS) entry which is preliminary data.</text>
</comment>
<dbReference type="RefSeq" id="WP_191695795.1">
    <property type="nucleotide sequence ID" value="NZ_JACSQN010000018.1"/>
</dbReference>
<proteinExistence type="predicted"/>
<accession>A0ABR8UD57</accession>
<dbReference type="EMBL" id="JACSQN010000018">
    <property type="protein sequence ID" value="MBD7985968.1"/>
    <property type="molecule type" value="Genomic_DNA"/>
</dbReference>